<feature type="chain" id="PRO_5046258935" description="Outer membrane protein beta-barrel domain-containing protein" evidence="2">
    <location>
        <begin position="23"/>
        <end position="371"/>
    </location>
</feature>
<reference evidence="4" key="1">
    <citation type="journal article" date="2019" name="Int. J. Syst. Evol. Microbiol.">
        <title>The Global Catalogue of Microorganisms (GCM) 10K type strain sequencing project: providing services to taxonomists for standard genome sequencing and annotation.</title>
        <authorList>
            <consortium name="The Broad Institute Genomics Platform"/>
            <consortium name="The Broad Institute Genome Sequencing Center for Infectious Disease"/>
            <person name="Wu L."/>
            <person name="Ma J."/>
        </authorList>
    </citation>
    <scope>NUCLEOTIDE SEQUENCE [LARGE SCALE GENOMIC DNA]</scope>
    <source>
        <strain evidence="4">CCM 8681</strain>
    </source>
</reference>
<keyword evidence="1" id="KW-0175">Coiled coil</keyword>
<evidence type="ECO:0000313" key="3">
    <source>
        <dbReference type="EMBL" id="GGI55769.1"/>
    </source>
</evidence>
<feature type="signal peptide" evidence="2">
    <location>
        <begin position="1"/>
        <end position="22"/>
    </location>
</feature>
<dbReference type="RefSeq" id="WP_188372716.1">
    <property type="nucleotide sequence ID" value="NZ_BMDQ01000001.1"/>
</dbReference>
<gene>
    <name evidence="3" type="ORF">GCM10011444_00780</name>
</gene>
<name>A0ABQ2BTK6_9FLAO</name>
<protein>
    <recommendedName>
        <fullName evidence="5">Outer membrane protein beta-barrel domain-containing protein</fullName>
    </recommendedName>
</protein>
<dbReference type="EMBL" id="BMDQ01000001">
    <property type="protein sequence ID" value="GGI55769.1"/>
    <property type="molecule type" value="Genomic_DNA"/>
</dbReference>
<accession>A0ABQ2BTK6</accession>
<sequence>MTTITKYVVALALCLFVCNISAQEKQKETKKDSIISTTEAYKMAQISNLKAEKKRIETQERDFLKADIEGINRQLDEGKITAGEAERLKKEAAKKRAANIEDRLAIIDKKIALVERNPYAENLDSENSSYIGFVADREDGSRIGFSIKSGKRKPPKYDIRTTNRMVFAIGFNNAIGDGQGLDDSPYKLGGSGFVELGWAWRTRLFKNSNFVRLNYGFSFQWNKFDIKNNRYFVQNGDVTTLQDFSLNLKSAKFRVTNLVLPVHFEFGPSTKREYSNRVRYFTDNKLRVGIGGYGGVRLGSMQKLVYDDADGNRVKSKEKRNFNASNFVYGLSGYIGWGDLAVYAKYDLSPLFKDQAFDQNNISLGLRWDLD</sequence>
<comment type="caution">
    <text evidence="3">The sequence shown here is derived from an EMBL/GenBank/DDBJ whole genome shotgun (WGS) entry which is preliminary data.</text>
</comment>
<evidence type="ECO:0008006" key="5">
    <source>
        <dbReference type="Google" id="ProtNLM"/>
    </source>
</evidence>
<feature type="coiled-coil region" evidence="1">
    <location>
        <begin position="90"/>
        <end position="117"/>
    </location>
</feature>
<keyword evidence="4" id="KW-1185">Reference proteome</keyword>
<proteinExistence type="predicted"/>
<organism evidence="3 4">
    <name type="scientific">Winogradskyella haliclonae</name>
    <dbReference type="NCBI Taxonomy" id="2048558"/>
    <lineage>
        <taxon>Bacteria</taxon>
        <taxon>Pseudomonadati</taxon>
        <taxon>Bacteroidota</taxon>
        <taxon>Flavobacteriia</taxon>
        <taxon>Flavobacteriales</taxon>
        <taxon>Flavobacteriaceae</taxon>
        <taxon>Winogradskyella</taxon>
    </lineage>
</organism>
<evidence type="ECO:0000256" key="2">
    <source>
        <dbReference type="SAM" id="SignalP"/>
    </source>
</evidence>
<dbReference type="Proteomes" id="UP000624701">
    <property type="component" value="Unassembled WGS sequence"/>
</dbReference>
<keyword evidence="2" id="KW-0732">Signal</keyword>
<evidence type="ECO:0000256" key="1">
    <source>
        <dbReference type="SAM" id="Coils"/>
    </source>
</evidence>
<evidence type="ECO:0000313" key="4">
    <source>
        <dbReference type="Proteomes" id="UP000624701"/>
    </source>
</evidence>